<dbReference type="SUPFAM" id="SSF54427">
    <property type="entry name" value="NTF2-like"/>
    <property type="match status" value="1"/>
</dbReference>
<gene>
    <name evidence="3" type="ORF">EYS09_00825</name>
</gene>
<dbReference type="RefSeq" id="WP_131121848.1">
    <property type="nucleotide sequence ID" value="NZ_SIXH01000004.1"/>
</dbReference>
<dbReference type="Pfam" id="PF08332">
    <property type="entry name" value="CaMKII_AD"/>
    <property type="match status" value="1"/>
</dbReference>
<evidence type="ECO:0000259" key="2">
    <source>
        <dbReference type="Pfam" id="PF08332"/>
    </source>
</evidence>
<feature type="signal peptide" evidence="1">
    <location>
        <begin position="1"/>
        <end position="23"/>
    </location>
</feature>
<evidence type="ECO:0000313" key="4">
    <source>
        <dbReference type="Proteomes" id="UP000292452"/>
    </source>
</evidence>
<name>A0A4Q9I1B4_STRKA</name>
<sequence length="174" mass="18632">MYSAGVAVATVAVLFTGAGSAYAAGTPVQDPAVRTATVVPAATTPVPTQRQIADLFDRWNAALATGDANRVADLYAPGAVLLPTVSARVRTDRAGIVDYFEHFLESKPVGRIQERFIHILGPTAAIDTGLYQFTLTNKDGTKSKVDARYTFVYELRGGRWLIINHHSSVVPTGD</sequence>
<keyword evidence="1" id="KW-0732">Signal</keyword>
<feature type="chain" id="PRO_5020957941" evidence="1">
    <location>
        <begin position="24"/>
        <end position="174"/>
    </location>
</feature>
<dbReference type="GO" id="GO:0004683">
    <property type="term" value="F:calcium/calmodulin-dependent protein kinase activity"/>
    <property type="evidence" value="ECO:0007669"/>
    <property type="project" value="InterPro"/>
</dbReference>
<feature type="domain" description="Calcium/calmodulin-dependent protein kinase II association-domain" evidence="2">
    <location>
        <begin position="49"/>
        <end position="170"/>
    </location>
</feature>
<dbReference type="InterPro" id="IPR013543">
    <property type="entry name" value="Ca/CaM-dep_prot_kinase-assoc"/>
</dbReference>
<evidence type="ECO:0000256" key="1">
    <source>
        <dbReference type="SAM" id="SignalP"/>
    </source>
</evidence>
<dbReference type="EMBL" id="SIXH01000004">
    <property type="protein sequence ID" value="TBO61484.1"/>
    <property type="molecule type" value="Genomic_DNA"/>
</dbReference>
<dbReference type="Gene3D" id="3.10.450.50">
    <property type="match status" value="1"/>
</dbReference>
<dbReference type="AlphaFoldDB" id="A0A4Q9I1B4"/>
<keyword evidence="4" id="KW-1185">Reference proteome</keyword>
<dbReference type="NCBIfam" id="TIGR02246">
    <property type="entry name" value="SgcJ/EcaC family oxidoreductase"/>
    <property type="match status" value="1"/>
</dbReference>
<proteinExistence type="predicted"/>
<organism evidence="3 4">
    <name type="scientific">Streptomyces kasugaensis</name>
    <dbReference type="NCBI Taxonomy" id="1946"/>
    <lineage>
        <taxon>Bacteria</taxon>
        <taxon>Bacillati</taxon>
        <taxon>Actinomycetota</taxon>
        <taxon>Actinomycetes</taxon>
        <taxon>Kitasatosporales</taxon>
        <taxon>Streptomycetaceae</taxon>
        <taxon>Streptomyces</taxon>
    </lineage>
</organism>
<dbReference type="Proteomes" id="UP000292452">
    <property type="component" value="Unassembled WGS sequence"/>
</dbReference>
<protein>
    <submittedName>
        <fullName evidence="3">SgcJ/EcaC family oxidoreductase</fullName>
    </submittedName>
</protein>
<dbReference type="InterPro" id="IPR011944">
    <property type="entry name" value="Steroid_delta5-4_isomerase"/>
</dbReference>
<evidence type="ECO:0000313" key="3">
    <source>
        <dbReference type="EMBL" id="TBO61484.1"/>
    </source>
</evidence>
<accession>A0A4Q9I1B4</accession>
<reference evidence="3 4" key="1">
    <citation type="submission" date="2019-02" db="EMBL/GenBank/DDBJ databases">
        <title>Draft Genome Sequence of Streptomyces sp. AM-2504, identified by 16S rRNA comparative analysis as a Streptomyces Kasugaensis strain.</title>
        <authorList>
            <person name="Napolioni V."/>
            <person name="Giuliodori A.M."/>
            <person name="Spurio R."/>
            <person name="Fabbretti A."/>
        </authorList>
    </citation>
    <scope>NUCLEOTIDE SEQUENCE [LARGE SCALE GENOMIC DNA]</scope>
    <source>
        <strain evidence="3 4">AM-2504</strain>
    </source>
</reference>
<comment type="caution">
    <text evidence="3">The sequence shown here is derived from an EMBL/GenBank/DDBJ whole genome shotgun (WGS) entry which is preliminary data.</text>
</comment>
<dbReference type="GO" id="GO:0005516">
    <property type="term" value="F:calmodulin binding"/>
    <property type="evidence" value="ECO:0007669"/>
    <property type="project" value="InterPro"/>
</dbReference>
<dbReference type="InterPro" id="IPR032710">
    <property type="entry name" value="NTF2-like_dom_sf"/>
</dbReference>